<keyword evidence="2" id="KW-0472">Membrane</keyword>
<dbReference type="Proteomes" id="UP000017640">
    <property type="component" value="Chromosome"/>
</dbReference>
<feature type="transmembrane region" description="Helical" evidence="2">
    <location>
        <begin position="43"/>
        <end position="65"/>
    </location>
</feature>
<dbReference type="KEGG" id="spiu:SPICUR_05615"/>
<dbReference type="HOGENOM" id="CLU_959451_0_0_6"/>
<gene>
    <name evidence="3" type="ORF">SPICUR_05615</name>
</gene>
<feature type="region of interest" description="Disordered" evidence="1">
    <location>
        <begin position="267"/>
        <end position="290"/>
    </location>
</feature>
<feature type="transmembrane region" description="Helical" evidence="2">
    <location>
        <begin position="20"/>
        <end position="37"/>
    </location>
</feature>
<keyword evidence="2" id="KW-1133">Transmembrane helix</keyword>
<dbReference type="EMBL" id="CP005990">
    <property type="protein sequence ID" value="AGY92097.1"/>
    <property type="molecule type" value="Genomic_DNA"/>
</dbReference>
<reference evidence="3 4" key="1">
    <citation type="journal article" date="2013" name="BMC Genomics">
        <title>Genomes of "Spiribacter", a streamlined, successful halophilic bacterium.</title>
        <authorList>
            <person name="Lopez-Perez M."/>
            <person name="Ghai R."/>
            <person name="Leon M.J."/>
            <person name="Rodriguez-Olmos A."/>
            <person name="Copa-Patino J.L."/>
            <person name="Soliveri J."/>
            <person name="Sanchez-Porro C."/>
            <person name="Ventosa A."/>
            <person name="Rodriguez-Valera F."/>
        </authorList>
    </citation>
    <scope>NUCLEOTIDE SEQUENCE [LARGE SCALE GENOMIC DNA]</scope>
    <source>
        <strain evidence="3 4">UAH-SP71</strain>
    </source>
</reference>
<keyword evidence="2" id="KW-0812">Transmembrane</keyword>
<name>U5T7C3_9GAMM</name>
<protein>
    <submittedName>
        <fullName evidence="3">Uncharacterized protein</fullName>
    </submittedName>
</protein>
<accession>U5T7C3</accession>
<evidence type="ECO:0000313" key="3">
    <source>
        <dbReference type="EMBL" id="AGY92097.1"/>
    </source>
</evidence>
<evidence type="ECO:0000256" key="1">
    <source>
        <dbReference type="SAM" id="MobiDB-lite"/>
    </source>
</evidence>
<evidence type="ECO:0000313" key="4">
    <source>
        <dbReference type="Proteomes" id="UP000017640"/>
    </source>
</evidence>
<keyword evidence="4" id="KW-1185">Reference proteome</keyword>
<organism evidence="3 4">
    <name type="scientific">Spiribacter curvatus</name>
    <dbReference type="NCBI Taxonomy" id="1335757"/>
    <lineage>
        <taxon>Bacteria</taxon>
        <taxon>Pseudomonadati</taxon>
        <taxon>Pseudomonadota</taxon>
        <taxon>Gammaproteobacteria</taxon>
        <taxon>Chromatiales</taxon>
        <taxon>Ectothiorhodospiraceae</taxon>
        <taxon>Spiribacter</taxon>
    </lineage>
</organism>
<dbReference type="AlphaFoldDB" id="U5T7C3"/>
<evidence type="ECO:0000256" key="2">
    <source>
        <dbReference type="SAM" id="Phobius"/>
    </source>
</evidence>
<dbReference type="RefSeq" id="WP_023366918.1">
    <property type="nucleotide sequence ID" value="NC_022664.1"/>
</dbReference>
<dbReference type="OrthoDB" id="7067725at2"/>
<proteinExistence type="predicted"/>
<sequence>MSQYERLSAEALTLRKQRTLVLAVVTLPVVVVAYGLAERAMQGRLYGALAITVTPVIAHGALLLVSRRYQAAWHRASVVRAEVQRLEEALTARFDAFRGRRKGEAFKKAYGLAGRDVSSLEEALAVGMYREGREVFVTAFVRSGVVVRATASIGSLYRCRPADDPAKWRDHIDRLGCDEVRQYHNHPVHDGGTAPSAGDVRSSRQLRKLLGPHAPTLRSFIIFWNRPGEWRVIEYDHRGGHWNHLEFDIACADSGLVMSDDNWNRRRRMAGSDSGAPNPGPEGQAGISRP</sequence>